<comment type="subcellular location">
    <subcellularLocation>
        <location evidence="1">Membrane</location>
        <topology evidence="1">Multi-pass membrane protein</topology>
    </subcellularLocation>
</comment>
<proteinExistence type="inferred from homology"/>
<dbReference type="GO" id="GO:0016020">
    <property type="term" value="C:membrane"/>
    <property type="evidence" value="ECO:0007669"/>
    <property type="project" value="UniProtKB-SubCell"/>
</dbReference>
<evidence type="ECO:0000256" key="2">
    <source>
        <dbReference type="ARBA" id="ARBA00022692"/>
    </source>
</evidence>
<protein>
    <recommendedName>
        <fullName evidence="7">Rhodopsin domain-containing protein</fullName>
    </recommendedName>
</protein>
<evidence type="ECO:0000313" key="9">
    <source>
        <dbReference type="Proteomes" id="UP000799291"/>
    </source>
</evidence>
<dbReference type="OrthoDB" id="5398388at2759"/>
<dbReference type="InterPro" id="IPR052337">
    <property type="entry name" value="SAT4-like"/>
</dbReference>
<evidence type="ECO:0000256" key="3">
    <source>
        <dbReference type="ARBA" id="ARBA00022989"/>
    </source>
</evidence>
<feature type="transmembrane region" description="Helical" evidence="6">
    <location>
        <begin position="6"/>
        <end position="31"/>
    </location>
</feature>
<reference evidence="8" key="1">
    <citation type="journal article" date="2020" name="Stud. Mycol.">
        <title>101 Dothideomycetes genomes: a test case for predicting lifestyles and emergence of pathogens.</title>
        <authorList>
            <person name="Haridas S."/>
            <person name="Albert R."/>
            <person name="Binder M."/>
            <person name="Bloem J."/>
            <person name="Labutti K."/>
            <person name="Salamov A."/>
            <person name="Andreopoulos B."/>
            <person name="Baker S."/>
            <person name="Barry K."/>
            <person name="Bills G."/>
            <person name="Bluhm B."/>
            <person name="Cannon C."/>
            <person name="Castanera R."/>
            <person name="Culley D."/>
            <person name="Daum C."/>
            <person name="Ezra D."/>
            <person name="Gonzalez J."/>
            <person name="Henrissat B."/>
            <person name="Kuo A."/>
            <person name="Liang C."/>
            <person name="Lipzen A."/>
            <person name="Lutzoni F."/>
            <person name="Magnuson J."/>
            <person name="Mondo S."/>
            <person name="Nolan M."/>
            <person name="Ohm R."/>
            <person name="Pangilinan J."/>
            <person name="Park H.-J."/>
            <person name="Ramirez L."/>
            <person name="Alfaro M."/>
            <person name="Sun H."/>
            <person name="Tritt A."/>
            <person name="Yoshinaga Y."/>
            <person name="Zwiers L.-H."/>
            <person name="Turgeon B."/>
            <person name="Goodwin S."/>
            <person name="Spatafora J."/>
            <person name="Crous P."/>
            <person name="Grigoriev I."/>
        </authorList>
    </citation>
    <scope>NUCLEOTIDE SEQUENCE</scope>
    <source>
        <strain evidence="8">CBS 122367</strain>
    </source>
</reference>
<evidence type="ECO:0000256" key="5">
    <source>
        <dbReference type="ARBA" id="ARBA00038359"/>
    </source>
</evidence>
<organism evidence="8 9">
    <name type="scientific">Lentithecium fluviatile CBS 122367</name>
    <dbReference type="NCBI Taxonomy" id="1168545"/>
    <lineage>
        <taxon>Eukaryota</taxon>
        <taxon>Fungi</taxon>
        <taxon>Dikarya</taxon>
        <taxon>Ascomycota</taxon>
        <taxon>Pezizomycotina</taxon>
        <taxon>Dothideomycetes</taxon>
        <taxon>Pleosporomycetidae</taxon>
        <taxon>Pleosporales</taxon>
        <taxon>Massarineae</taxon>
        <taxon>Lentitheciaceae</taxon>
        <taxon>Lentithecium</taxon>
    </lineage>
</organism>
<feature type="transmembrane region" description="Helical" evidence="6">
    <location>
        <begin position="199"/>
        <end position="222"/>
    </location>
</feature>
<evidence type="ECO:0000313" key="8">
    <source>
        <dbReference type="EMBL" id="KAF2692056.1"/>
    </source>
</evidence>
<dbReference type="Proteomes" id="UP000799291">
    <property type="component" value="Unassembled WGS sequence"/>
</dbReference>
<evidence type="ECO:0000259" key="7">
    <source>
        <dbReference type="Pfam" id="PF20684"/>
    </source>
</evidence>
<feature type="transmembrane region" description="Helical" evidence="6">
    <location>
        <begin position="242"/>
        <end position="268"/>
    </location>
</feature>
<comment type="similarity">
    <text evidence="5">Belongs to the SAT4 family.</text>
</comment>
<evidence type="ECO:0000256" key="4">
    <source>
        <dbReference type="ARBA" id="ARBA00023136"/>
    </source>
</evidence>
<feature type="transmembrane region" description="Helical" evidence="6">
    <location>
        <begin position="122"/>
        <end position="143"/>
    </location>
</feature>
<dbReference type="EMBL" id="MU005569">
    <property type="protein sequence ID" value="KAF2692056.1"/>
    <property type="molecule type" value="Genomic_DNA"/>
</dbReference>
<keyword evidence="4 6" id="KW-0472">Membrane</keyword>
<name>A0A6G1JNJ1_9PLEO</name>
<dbReference type="PANTHER" id="PTHR33048:SF18">
    <property type="entry name" value="INTEGRAL MEMBRANE PROTEIN"/>
    <property type="match status" value="1"/>
</dbReference>
<keyword evidence="3 6" id="KW-1133">Transmembrane helix</keyword>
<feature type="transmembrane region" description="Helical" evidence="6">
    <location>
        <begin position="43"/>
        <end position="73"/>
    </location>
</feature>
<dbReference type="Pfam" id="PF20684">
    <property type="entry name" value="Fung_rhodopsin"/>
    <property type="match status" value="1"/>
</dbReference>
<dbReference type="InterPro" id="IPR049326">
    <property type="entry name" value="Rhodopsin_dom_fungi"/>
</dbReference>
<evidence type="ECO:0000256" key="1">
    <source>
        <dbReference type="ARBA" id="ARBA00004141"/>
    </source>
</evidence>
<feature type="transmembrane region" description="Helical" evidence="6">
    <location>
        <begin position="163"/>
        <end position="187"/>
    </location>
</feature>
<feature type="domain" description="Rhodopsin" evidence="7">
    <location>
        <begin position="27"/>
        <end position="266"/>
    </location>
</feature>
<feature type="transmembrane region" description="Helical" evidence="6">
    <location>
        <begin position="93"/>
        <end position="110"/>
    </location>
</feature>
<keyword evidence="2 6" id="KW-0812">Transmembrane</keyword>
<keyword evidence="9" id="KW-1185">Reference proteome</keyword>
<sequence>MAYPSQAVVLIVVSSVFPALSITAVCLRIYARRLKGTKLDWSDYTIFFTLLLALLNAIDCIIGAVACGIGRSLSELSPKLQVRFLKVLFASQFFYIFTVWSVKVSVLLFYKKAFDTPGFRRWVNGTLWFLFAWVIAFFFVTLFQDKPIRRNWEGEGTTINWQIFYLVLIASDVALDIFILCLPLPVIYRLKISRKKKWLISWIFWVGAVIVVASTVRLYYMVKVRQEFRDNNNNFSITTVNTIIWGSIEPCTSVIAACLPVLGPIIFIKRRQAEVKAAKFGGLSSYLRKMGPKDFKEPVVGDVSRALGSIDKLNSRAGDFSMASIAPRDSGTELEREGAHVCETV</sequence>
<accession>A0A6G1JNJ1</accession>
<dbReference type="AlphaFoldDB" id="A0A6G1JNJ1"/>
<evidence type="ECO:0000256" key="6">
    <source>
        <dbReference type="SAM" id="Phobius"/>
    </source>
</evidence>
<gene>
    <name evidence="8" type="ORF">K458DRAFT_381883</name>
</gene>
<dbReference type="PANTHER" id="PTHR33048">
    <property type="entry name" value="PTH11-LIKE INTEGRAL MEMBRANE PROTEIN (AFU_ORTHOLOGUE AFUA_5G11245)"/>
    <property type="match status" value="1"/>
</dbReference>